<keyword evidence="2" id="KW-1133">Transmembrane helix</keyword>
<organism evidence="3">
    <name type="scientific">Oscillatoriales cyanobacterium SpSt-418</name>
    <dbReference type="NCBI Taxonomy" id="2282169"/>
    <lineage>
        <taxon>Bacteria</taxon>
        <taxon>Bacillati</taxon>
        <taxon>Cyanobacteriota</taxon>
        <taxon>Cyanophyceae</taxon>
        <taxon>Oscillatoriophycideae</taxon>
        <taxon>Oscillatoriales</taxon>
    </lineage>
</organism>
<feature type="region of interest" description="Disordered" evidence="1">
    <location>
        <begin position="53"/>
        <end position="79"/>
    </location>
</feature>
<reference evidence="3" key="1">
    <citation type="journal article" date="2020" name="mSystems">
        <title>Genome- and Community-Level Interaction Insights into Carbon Utilization and Element Cycling Functions of Hydrothermarchaeota in Hydrothermal Sediment.</title>
        <authorList>
            <person name="Zhou Z."/>
            <person name="Liu Y."/>
            <person name="Xu W."/>
            <person name="Pan J."/>
            <person name="Luo Z.H."/>
            <person name="Li M."/>
        </authorList>
    </citation>
    <scope>NUCLEOTIDE SEQUENCE [LARGE SCALE GENOMIC DNA]</scope>
    <source>
        <strain evidence="3">SpSt-418</strain>
    </source>
</reference>
<protein>
    <submittedName>
        <fullName evidence="3">Uncharacterized protein</fullName>
    </submittedName>
</protein>
<feature type="compositionally biased region" description="Low complexity" evidence="1">
    <location>
        <begin position="60"/>
        <end position="75"/>
    </location>
</feature>
<dbReference type="AlphaFoldDB" id="A0A7C3PFM8"/>
<evidence type="ECO:0000256" key="2">
    <source>
        <dbReference type="SAM" id="Phobius"/>
    </source>
</evidence>
<keyword evidence="2" id="KW-0472">Membrane</keyword>
<feature type="transmembrane region" description="Helical" evidence="2">
    <location>
        <begin position="27"/>
        <end position="44"/>
    </location>
</feature>
<evidence type="ECO:0000313" key="3">
    <source>
        <dbReference type="EMBL" id="HFM98359.1"/>
    </source>
</evidence>
<comment type="caution">
    <text evidence="3">The sequence shown here is derived from an EMBL/GenBank/DDBJ whole genome shotgun (WGS) entry which is preliminary data.</text>
</comment>
<proteinExistence type="predicted"/>
<gene>
    <name evidence="3" type="ORF">ENR64_11500</name>
</gene>
<dbReference type="EMBL" id="DSRU01000165">
    <property type="protein sequence ID" value="HFM98359.1"/>
    <property type="molecule type" value="Genomic_DNA"/>
</dbReference>
<evidence type="ECO:0000256" key="1">
    <source>
        <dbReference type="SAM" id="MobiDB-lite"/>
    </source>
</evidence>
<accession>A0A7C3PFM8</accession>
<name>A0A7C3PFM8_9CYAN</name>
<sequence length="211" mass="23263">MPQSLSNQVLEEVRSLRQQKRRLVRRNVLWLAGCVGAIALLLPFCSTSREASTTTTPNQVAASPKPKPSVAAKPKPSLPVQPLPANGKTQKFWQAGSSSTLAPLRIETKGRNHHFVKVVNSTTEKPVLTVFVQAGKTVDTKVPLGTYKIRYAAGAKWYGQQHLFGDQTFFGEADKQFQFKVKGNQISGFRLSLYQRPGGNLRTKSIAPTNF</sequence>
<keyword evidence="2" id="KW-0812">Transmembrane</keyword>